<dbReference type="PRINTS" id="PR00326">
    <property type="entry name" value="GTP1OBG"/>
</dbReference>
<feature type="domain" description="TGS" evidence="4">
    <location>
        <begin position="288"/>
        <end position="363"/>
    </location>
</feature>
<dbReference type="GeneID" id="63784338"/>
<dbReference type="AlphaFoldDB" id="A0A1Y2FEZ0"/>
<dbReference type="GO" id="GO:0003924">
    <property type="term" value="F:GTPase activity"/>
    <property type="evidence" value="ECO:0007669"/>
    <property type="project" value="InterPro"/>
</dbReference>
<dbReference type="InterPro" id="IPR005225">
    <property type="entry name" value="Small_GTP-bd"/>
</dbReference>
<sequence>MGITEKIAEIEAEMARTQKNKATEYHVGLLRGKLARLRAQLLEPPKASAKGEGFEVVKSGSARACMVGFPSAGKSSLLAKITKTESQVASYEFTTLTAIPGVLEYDGAEIQILDLPGIIQGASQGKGRGRQVIAVAKTADLILMVMDAGKPGQQKEQLEAELEAVGIRLNRKRPDITFKVKSGGGVSYNSTVKQTRGFDDKMCYNILHDYKIHNADVLLREDITVDDFIDVVLGNRKYIRCLYVYNKIDSISLETVDELAHRDHAVVISCAAELNLDYLKDRIWSELGLIRVYTKRKGELPGFAEALILREGSTVEQACDSIHRTLAEQFRYGLVWGQSAKHKPQRVGLTHVLGEGDVLSIITK</sequence>
<dbReference type="InterPro" id="IPR004095">
    <property type="entry name" value="TGS"/>
</dbReference>
<evidence type="ECO:0000313" key="6">
    <source>
        <dbReference type="Proteomes" id="UP000193685"/>
    </source>
</evidence>
<keyword evidence="2" id="KW-0342">GTP-binding</keyword>
<protein>
    <submittedName>
        <fullName evidence="5">GTP-binding protein</fullName>
    </submittedName>
</protein>
<dbReference type="Gene3D" id="3.10.20.30">
    <property type="match status" value="1"/>
</dbReference>
<dbReference type="NCBIfam" id="TIGR00231">
    <property type="entry name" value="small_GTP"/>
    <property type="match status" value="1"/>
</dbReference>
<dbReference type="PROSITE" id="PS51710">
    <property type="entry name" value="G_OBG"/>
    <property type="match status" value="1"/>
</dbReference>
<dbReference type="InterPro" id="IPR031167">
    <property type="entry name" value="G_OBG"/>
</dbReference>
<keyword evidence="1" id="KW-0547">Nucleotide-binding</keyword>
<dbReference type="InterPro" id="IPR006074">
    <property type="entry name" value="GTP1-OBG_CS"/>
</dbReference>
<keyword evidence="6" id="KW-1185">Reference proteome</keyword>
<reference evidence="5 6" key="1">
    <citation type="submission" date="2016-07" db="EMBL/GenBank/DDBJ databases">
        <title>Pervasive Adenine N6-methylation of Active Genes in Fungi.</title>
        <authorList>
            <consortium name="DOE Joint Genome Institute"/>
            <person name="Mondo S.J."/>
            <person name="Dannebaum R.O."/>
            <person name="Kuo R.C."/>
            <person name="Labutti K."/>
            <person name="Haridas S."/>
            <person name="Kuo A."/>
            <person name="Salamov A."/>
            <person name="Ahrendt S.R."/>
            <person name="Lipzen A."/>
            <person name="Sullivan W."/>
            <person name="Andreopoulos W.B."/>
            <person name="Clum A."/>
            <person name="Lindquist E."/>
            <person name="Daum C."/>
            <person name="Ramamoorthy G.K."/>
            <person name="Gryganskyi A."/>
            <person name="Culley D."/>
            <person name="Magnuson J.K."/>
            <person name="James T.Y."/>
            <person name="O'Malley M.A."/>
            <person name="Stajich J.E."/>
            <person name="Spatafora J.W."/>
            <person name="Visel A."/>
            <person name="Grigoriev I.V."/>
        </authorList>
    </citation>
    <scope>NUCLEOTIDE SEQUENCE [LARGE SCALE GENOMIC DNA]</scope>
    <source>
        <strain evidence="5 6">12-1054</strain>
    </source>
</reference>
<dbReference type="RefSeq" id="XP_040725352.1">
    <property type="nucleotide sequence ID" value="XM_040867739.1"/>
</dbReference>
<dbReference type="Pfam" id="PF02824">
    <property type="entry name" value="TGS"/>
    <property type="match status" value="1"/>
</dbReference>
<evidence type="ECO:0000313" key="5">
    <source>
        <dbReference type="EMBL" id="ORY82481.1"/>
    </source>
</evidence>
<feature type="domain" description="OBG-type G" evidence="3">
    <location>
        <begin position="62"/>
        <end position="288"/>
    </location>
</feature>
<dbReference type="InterPro" id="IPR006073">
    <property type="entry name" value="GTP-bd"/>
</dbReference>
<dbReference type="PROSITE" id="PS51880">
    <property type="entry name" value="TGS"/>
    <property type="match status" value="1"/>
</dbReference>
<dbReference type="PROSITE" id="PS00905">
    <property type="entry name" value="GTP1_OBG"/>
    <property type="match status" value="1"/>
</dbReference>
<dbReference type="InterPro" id="IPR045001">
    <property type="entry name" value="DRG"/>
</dbReference>
<dbReference type="Proteomes" id="UP000193685">
    <property type="component" value="Unassembled WGS sequence"/>
</dbReference>
<dbReference type="EMBL" id="MCFI01000009">
    <property type="protein sequence ID" value="ORY82481.1"/>
    <property type="molecule type" value="Genomic_DNA"/>
</dbReference>
<dbReference type="STRING" id="56484.A0A1Y2FEZ0"/>
<evidence type="ECO:0000259" key="3">
    <source>
        <dbReference type="PROSITE" id="PS51710"/>
    </source>
</evidence>
<name>A0A1Y2FEZ0_PROLT</name>
<dbReference type="SUPFAM" id="SSF81271">
    <property type="entry name" value="TGS-like"/>
    <property type="match status" value="1"/>
</dbReference>
<dbReference type="InterPro" id="IPR027417">
    <property type="entry name" value="P-loop_NTPase"/>
</dbReference>
<dbReference type="GO" id="GO:1903833">
    <property type="term" value="P:positive regulation of cellular response to amino acid starvation"/>
    <property type="evidence" value="ECO:0007669"/>
    <property type="project" value="UniProtKB-ARBA"/>
</dbReference>
<dbReference type="OrthoDB" id="603at2759"/>
<accession>A0A1Y2FEZ0</accession>
<proteinExistence type="predicted"/>
<organism evidence="5 6">
    <name type="scientific">Protomyces lactucae-debilis</name>
    <dbReference type="NCBI Taxonomy" id="2754530"/>
    <lineage>
        <taxon>Eukaryota</taxon>
        <taxon>Fungi</taxon>
        <taxon>Dikarya</taxon>
        <taxon>Ascomycota</taxon>
        <taxon>Taphrinomycotina</taxon>
        <taxon>Taphrinomycetes</taxon>
        <taxon>Taphrinales</taxon>
        <taxon>Protomycetaceae</taxon>
        <taxon>Protomyces</taxon>
    </lineage>
</organism>
<evidence type="ECO:0000256" key="1">
    <source>
        <dbReference type="ARBA" id="ARBA00022741"/>
    </source>
</evidence>
<comment type="caution">
    <text evidence="5">The sequence shown here is derived from an EMBL/GenBank/DDBJ whole genome shotgun (WGS) entry which is preliminary data.</text>
</comment>
<dbReference type="FunFam" id="3.10.20.30:FF:000003">
    <property type="entry name" value="Developmentally-regulated GTP-binding protein 1"/>
    <property type="match status" value="1"/>
</dbReference>
<dbReference type="Gene3D" id="6.10.140.1070">
    <property type="match status" value="2"/>
</dbReference>
<dbReference type="CDD" id="cd01896">
    <property type="entry name" value="DRG"/>
    <property type="match status" value="1"/>
</dbReference>
<dbReference type="GO" id="GO:0005525">
    <property type="term" value="F:GTP binding"/>
    <property type="evidence" value="ECO:0007669"/>
    <property type="project" value="UniProtKB-KW"/>
</dbReference>
<dbReference type="InterPro" id="IPR031662">
    <property type="entry name" value="GTP-binding_2"/>
</dbReference>
<dbReference type="PANTHER" id="PTHR43127">
    <property type="entry name" value="DEVELOPMENTALLY-REGULATED GTP-BINDING PROTEIN 2"/>
    <property type="match status" value="1"/>
</dbReference>
<dbReference type="Pfam" id="PF01926">
    <property type="entry name" value="MMR_HSR1"/>
    <property type="match status" value="1"/>
</dbReference>
<dbReference type="SUPFAM" id="SSF52540">
    <property type="entry name" value="P-loop containing nucleoside triphosphate hydrolases"/>
    <property type="match status" value="1"/>
</dbReference>
<dbReference type="Pfam" id="PF16897">
    <property type="entry name" value="MMR_HSR1_Xtn"/>
    <property type="match status" value="1"/>
</dbReference>
<dbReference type="InterPro" id="IPR012675">
    <property type="entry name" value="Beta-grasp_dom_sf"/>
</dbReference>
<evidence type="ECO:0000259" key="4">
    <source>
        <dbReference type="PROSITE" id="PS51880"/>
    </source>
</evidence>
<dbReference type="OMA" id="DVCDQVH"/>
<evidence type="ECO:0000256" key="2">
    <source>
        <dbReference type="ARBA" id="ARBA00023134"/>
    </source>
</evidence>
<dbReference type="InterPro" id="IPR012676">
    <property type="entry name" value="TGS-like"/>
</dbReference>
<gene>
    <name evidence="5" type="ORF">BCR37DRAFT_347032</name>
</gene>
<dbReference type="FunFam" id="3.40.50.300:FF:001436">
    <property type="entry name" value="Developmentally-regulated GTP-binding protein"/>
    <property type="match status" value="1"/>
</dbReference>